<dbReference type="RefSeq" id="WP_110130548.1">
    <property type="nucleotide sequence ID" value="NZ_QHJQ01000003.1"/>
</dbReference>
<keyword evidence="3" id="KW-1185">Reference proteome</keyword>
<dbReference type="InParanoid" id="A0A317ZIE6"/>
<feature type="compositionally biased region" description="Polar residues" evidence="1">
    <location>
        <begin position="16"/>
        <end position="26"/>
    </location>
</feature>
<gene>
    <name evidence="2" type="ORF">DDZ13_06115</name>
</gene>
<proteinExistence type="predicted"/>
<dbReference type="EMBL" id="QHJQ01000003">
    <property type="protein sequence ID" value="PXA04742.1"/>
    <property type="molecule type" value="Genomic_DNA"/>
</dbReference>
<dbReference type="Proteomes" id="UP000247099">
    <property type="component" value="Unassembled WGS sequence"/>
</dbReference>
<dbReference type="AlphaFoldDB" id="A0A317ZIE6"/>
<comment type="caution">
    <text evidence="2">The sequence shown here is derived from an EMBL/GenBank/DDBJ whole genome shotgun (WGS) entry which is preliminary data.</text>
</comment>
<evidence type="ECO:0000313" key="2">
    <source>
        <dbReference type="EMBL" id="PXA04742.1"/>
    </source>
</evidence>
<dbReference type="OrthoDB" id="6402077at2"/>
<reference evidence="2 3" key="1">
    <citation type="submission" date="2018-05" db="EMBL/GenBank/DDBJ databases">
        <title>Coraliomargarita sinensis sp. nov., isolated from a marine solar saltern.</title>
        <authorList>
            <person name="Zhou L.Y."/>
        </authorList>
    </citation>
    <scope>NUCLEOTIDE SEQUENCE [LARGE SCALE GENOMIC DNA]</scope>
    <source>
        <strain evidence="2 3">WN38</strain>
    </source>
</reference>
<feature type="region of interest" description="Disordered" evidence="1">
    <location>
        <begin position="1"/>
        <end position="29"/>
    </location>
</feature>
<evidence type="ECO:0000256" key="1">
    <source>
        <dbReference type="SAM" id="MobiDB-lite"/>
    </source>
</evidence>
<protein>
    <submittedName>
        <fullName evidence="2">Uncharacterized protein</fullName>
    </submittedName>
</protein>
<accession>A0A317ZIE6</accession>
<name>A0A317ZIE6_9BACT</name>
<evidence type="ECO:0000313" key="3">
    <source>
        <dbReference type="Proteomes" id="UP000247099"/>
    </source>
</evidence>
<organism evidence="2 3">
    <name type="scientific">Coraliomargarita sinensis</name>
    <dbReference type="NCBI Taxonomy" id="2174842"/>
    <lineage>
        <taxon>Bacteria</taxon>
        <taxon>Pseudomonadati</taxon>
        <taxon>Verrucomicrobiota</taxon>
        <taxon>Opitutia</taxon>
        <taxon>Puniceicoccales</taxon>
        <taxon>Coraliomargaritaceae</taxon>
        <taxon>Coraliomargarita</taxon>
    </lineage>
</organism>
<sequence>MPLGGGYQHSRPVRVFNSNPSSSIAGTKSDVREMQAQVDKLELVVEALWRQLKRHTELTDEDLIETVSEIDLEDGQYDGKKAKKSFRECPSCQRRINRSHSKCFYCGEVLLADPFG</sequence>